<name>A0AAD6VDM5_9AGAR</name>
<sequence>MPKGHRTPAAVRAHSRTSSASRLPVNLQFTQKKALPRAKLPQQRAGFHISSPGEDDDEVEEEWSSESGAITPNPHDDDSGVESDGPPTLLKAVETPPPRHIADLPRVATARPSDFRTPAQAARDTATTPRIADTARLADDARADSRPESRTNTAPPSPLSRRQSRPMSAHSVHRPELRPHPLIRGQSFGQPSLVPPKPSPLLPVAVTFDADVHLSSSPSSVSCLATSPHPTSPGRRSSISSTRSVMTVATQQPPRSVREPRHRTFSTLSTGSSSAALSSLTHLPAVSRPAPHIALFPPEDAHRNDKIHPLLPPPYVANHLTVVSRRAPIREAFERVVRARETAHV</sequence>
<feature type="compositionally biased region" description="Low complexity" evidence="1">
    <location>
        <begin position="159"/>
        <end position="168"/>
    </location>
</feature>
<feature type="compositionally biased region" description="Polar residues" evidence="1">
    <location>
        <begin position="16"/>
        <end position="31"/>
    </location>
</feature>
<feature type="compositionally biased region" description="Basic and acidic residues" evidence="1">
    <location>
        <begin position="136"/>
        <end position="149"/>
    </location>
</feature>
<dbReference type="AlphaFoldDB" id="A0AAD6VDM5"/>
<keyword evidence="3" id="KW-1185">Reference proteome</keyword>
<feature type="compositionally biased region" description="Acidic residues" evidence="1">
    <location>
        <begin position="53"/>
        <end position="64"/>
    </location>
</feature>
<accession>A0AAD6VDM5</accession>
<evidence type="ECO:0000313" key="2">
    <source>
        <dbReference type="EMBL" id="KAJ7209615.1"/>
    </source>
</evidence>
<feature type="compositionally biased region" description="Polar residues" evidence="1">
    <location>
        <begin position="223"/>
        <end position="254"/>
    </location>
</feature>
<evidence type="ECO:0000256" key="1">
    <source>
        <dbReference type="SAM" id="MobiDB-lite"/>
    </source>
</evidence>
<dbReference type="Proteomes" id="UP001219525">
    <property type="component" value="Unassembled WGS sequence"/>
</dbReference>
<feature type="region of interest" description="Disordered" evidence="1">
    <location>
        <begin position="217"/>
        <end position="261"/>
    </location>
</feature>
<gene>
    <name evidence="2" type="ORF">GGX14DRAFT_452242</name>
</gene>
<dbReference type="EMBL" id="JARJCW010000030">
    <property type="protein sequence ID" value="KAJ7209615.1"/>
    <property type="molecule type" value="Genomic_DNA"/>
</dbReference>
<organism evidence="2 3">
    <name type="scientific">Mycena pura</name>
    <dbReference type="NCBI Taxonomy" id="153505"/>
    <lineage>
        <taxon>Eukaryota</taxon>
        <taxon>Fungi</taxon>
        <taxon>Dikarya</taxon>
        <taxon>Basidiomycota</taxon>
        <taxon>Agaricomycotina</taxon>
        <taxon>Agaricomycetes</taxon>
        <taxon>Agaricomycetidae</taxon>
        <taxon>Agaricales</taxon>
        <taxon>Marasmiineae</taxon>
        <taxon>Mycenaceae</taxon>
        <taxon>Mycena</taxon>
    </lineage>
</organism>
<reference evidence="2" key="1">
    <citation type="submission" date="2023-03" db="EMBL/GenBank/DDBJ databases">
        <title>Massive genome expansion in bonnet fungi (Mycena s.s.) driven by repeated elements and novel gene families across ecological guilds.</title>
        <authorList>
            <consortium name="Lawrence Berkeley National Laboratory"/>
            <person name="Harder C.B."/>
            <person name="Miyauchi S."/>
            <person name="Viragh M."/>
            <person name="Kuo A."/>
            <person name="Thoen E."/>
            <person name="Andreopoulos B."/>
            <person name="Lu D."/>
            <person name="Skrede I."/>
            <person name="Drula E."/>
            <person name="Henrissat B."/>
            <person name="Morin E."/>
            <person name="Kohler A."/>
            <person name="Barry K."/>
            <person name="LaButti K."/>
            <person name="Morin E."/>
            <person name="Salamov A."/>
            <person name="Lipzen A."/>
            <person name="Mereny Z."/>
            <person name="Hegedus B."/>
            <person name="Baldrian P."/>
            <person name="Stursova M."/>
            <person name="Weitz H."/>
            <person name="Taylor A."/>
            <person name="Grigoriev I.V."/>
            <person name="Nagy L.G."/>
            <person name="Martin F."/>
            <person name="Kauserud H."/>
        </authorList>
    </citation>
    <scope>NUCLEOTIDE SEQUENCE</scope>
    <source>
        <strain evidence="2">9144</strain>
    </source>
</reference>
<evidence type="ECO:0000313" key="3">
    <source>
        <dbReference type="Proteomes" id="UP001219525"/>
    </source>
</evidence>
<protein>
    <submittedName>
        <fullName evidence="2">Uncharacterized protein</fullName>
    </submittedName>
</protein>
<comment type="caution">
    <text evidence="2">The sequence shown here is derived from an EMBL/GenBank/DDBJ whole genome shotgun (WGS) entry which is preliminary data.</text>
</comment>
<proteinExistence type="predicted"/>
<feature type="region of interest" description="Disordered" evidence="1">
    <location>
        <begin position="1"/>
        <end position="195"/>
    </location>
</feature>